<gene>
    <name evidence="3" type="ORF">V525_16220</name>
</gene>
<dbReference type="InterPro" id="IPR013094">
    <property type="entry name" value="AB_hydrolase_3"/>
</dbReference>
<dbReference type="AlphaFoldDB" id="W9DBS0"/>
<dbReference type="Gene3D" id="3.40.50.1820">
    <property type="entry name" value="alpha/beta hydrolase"/>
    <property type="match status" value="1"/>
</dbReference>
<keyword evidence="1" id="KW-0378">Hydrolase</keyword>
<dbReference type="SMR" id="W9DBS0"/>
<dbReference type="Pfam" id="PF07859">
    <property type="entry name" value="Abhydrolase_3"/>
    <property type="match status" value="1"/>
</dbReference>
<evidence type="ECO:0000259" key="2">
    <source>
        <dbReference type="Pfam" id="PF07859"/>
    </source>
</evidence>
<protein>
    <submittedName>
        <fullName evidence="3">Lipase</fullName>
    </submittedName>
</protein>
<dbReference type="InterPro" id="IPR050300">
    <property type="entry name" value="GDXG_lipolytic_enzyme"/>
</dbReference>
<dbReference type="GO" id="GO:0016787">
    <property type="term" value="F:hydrolase activity"/>
    <property type="evidence" value="ECO:0007669"/>
    <property type="project" value="UniProtKB-KW"/>
</dbReference>
<keyword evidence="4" id="KW-1185">Reference proteome</keyword>
<evidence type="ECO:0000313" key="4">
    <source>
        <dbReference type="Proteomes" id="UP000035035"/>
    </source>
</evidence>
<organism evidence="3 4">
    <name type="scientific">Gordonia alkanivorans CGMCC 6845</name>
    <dbReference type="NCBI Taxonomy" id="1423140"/>
    <lineage>
        <taxon>Bacteria</taxon>
        <taxon>Bacillati</taxon>
        <taxon>Actinomycetota</taxon>
        <taxon>Actinomycetes</taxon>
        <taxon>Mycobacteriales</taxon>
        <taxon>Gordoniaceae</taxon>
        <taxon>Gordonia</taxon>
    </lineage>
</organism>
<evidence type="ECO:0000256" key="1">
    <source>
        <dbReference type="ARBA" id="ARBA00022801"/>
    </source>
</evidence>
<name>W9DBS0_9ACTN</name>
<proteinExistence type="predicted"/>
<reference evidence="3 4" key="1">
    <citation type="journal article" date="2014" name="Genome Announc.">
        <title>Draft Genome Sequence of Gordonia alkanivorans Strain CGMCC6845, a Halotolerant Hydrocarbon-Degrading Bacterium.</title>
        <authorList>
            <person name="Wang X."/>
            <person name="Jin D."/>
            <person name="Zhou L."/>
            <person name="Wu L."/>
            <person name="An W."/>
            <person name="Zhao L."/>
        </authorList>
    </citation>
    <scope>NUCLEOTIDE SEQUENCE [LARGE SCALE GENOMIC DNA]</scope>
    <source>
        <strain evidence="3 4">CGMCC 6845</strain>
    </source>
</reference>
<accession>W9DBS0</accession>
<comment type="caution">
    <text evidence="3">The sequence shown here is derived from an EMBL/GenBank/DDBJ whole genome shotgun (WGS) entry which is preliminary data.</text>
</comment>
<dbReference type="PATRIC" id="fig|1423140.3.peg.3250"/>
<dbReference type="EMBL" id="AYXO01000034">
    <property type="protein sequence ID" value="ETA05804.1"/>
    <property type="molecule type" value="Genomic_DNA"/>
</dbReference>
<dbReference type="HOGENOM" id="CLU_012494_6_4_11"/>
<dbReference type="RefSeq" id="WP_035751887.1">
    <property type="nucleotide sequence ID" value="NZ_KI629796.1"/>
</dbReference>
<feature type="domain" description="Alpha/beta hydrolase fold-3" evidence="2">
    <location>
        <begin position="80"/>
        <end position="286"/>
    </location>
</feature>
<dbReference type="SUPFAM" id="SSF53474">
    <property type="entry name" value="alpha/beta-Hydrolases"/>
    <property type="match status" value="1"/>
</dbReference>
<dbReference type="InterPro" id="IPR029058">
    <property type="entry name" value="AB_hydrolase_fold"/>
</dbReference>
<dbReference type="PANTHER" id="PTHR48081:SF8">
    <property type="entry name" value="ALPHA_BETA HYDROLASE FOLD-3 DOMAIN-CONTAINING PROTEIN-RELATED"/>
    <property type="match status" value="1"/>
</dbReference>
<dbReference type="PANTHER" id="PTHR48081">
    <property type="entry name" value="AB HYDROLASE SUPERFAMILY PROTEIN C4A8.06C"/>
    <property type="match status" value="1"/>
</dbReference>
<evidence type="ECO:0000313" key="3">
    <source>
        <dbReference type="EMBL" id="ETA05804.1"/>
    </source>
</evidence>
<sequence length="316" mass="33296">MTSSWDPDLAVIVERMAAAGARPVREQGVAGIRKSLESIVRPPGPDMSSVTDAVADDLGTPVPVRIYRPHTAPDTGAAALVWYHGGGMIMGSLNSFDRLARDLAEATGAVIVNVDYRLAPEHTYPAGNDDAYTALAWTHRVATDLGIDPAKIGVGGDSAGGGLAAATALRSRDERGPAIAQQVLFYPGVERRRDRASMREFGDSPFLTAEDIDWMKNLYLGSDASLDDEYGTPALAADLSGLPSTIIAVGHGDPLRDGIEEFGDRLREAGVTTAQLRYPGVGHGFAMQAPSVARGRAALAEVGALVAARFAHPVRD</sequence>
<dbReference type="Proteomes" id="UP000035035">
    <property type="component" value="Unassembled WGS sequence"/>
</dbReference>